<feature type="region of interest" description="Disordered" evidence="1">
    <location>
        <begin position="179"/>
        <end position="198"/>
    </location>
</feature>
<evidence type="ECO:0000313" key="3">
    <source>
        <dbReference type="Proteomes" id="UP000249829"/>
    </source>
</evidence>
<dbReference type="OMA" id="CEAPIFH"/>
<accession>A0A2V5HR63</accession>
<name>A0A2V5HR63_ASPV1</name>
<feature type="compositionally biased region" description="Acidic residues" evidence="1">
    <location>
        <begin position="189"/>
        <end position="198"/>
    </location>
</feature>
<proteinExistence type="predicted"/>
<dbReference type="EMBL" id="KZ825103">
    <property type="protein sequence ID" value="PYI24093.1"/>
    <property type="molecule type" value="Genomic_DNA"/>
</dbReference>
<sequence length="236" mass="25643">MATSQIETLSDMWTSVLAECFSAEEGFQLTRTTIMLTSPSDKSCEAPIFHRVLKASNAKGKTLFTILIAAPVAWPPAATADPQKALRALCGKILRCYLPRHTIDESPIPVVGAVVVGDELRLCWDLSVHGTHGLKRTIENVVGRELNERSQTRHAHSRDGQFVATLLREVKAFLKPWSQSGKVDGQTENGDDAGEVDGDAAEDEITPELADAYLREVVAGSATFDVASFTMLDFDG</sequence>
<organism evidence="2 3">
    <name type="scientific">Aspergillus violaceofuscus (strain CBS 115571)</name>
    <dbReference type="NCBI Taxonomy" id="1450538"/>
    <lineage>
        <taxon>Eukaryota</taxon>
        <taxon>Fungi</taxon>
        <taxon>Dikarya</taxon>
        <taxon>Ascomycota</taxon>
        <taxon>Pezizomycotina</taxon>
        <taxon>Eurotiomycetes</taxon>
        <taxon>Eurotiomycetidae</taxon>
        <taxon>Eurotiales</taxon>
        <taxon>Aspergillaceae</taxon>
        <taxon>Aspergillus</taxon>
    </lineage>
</organism>
<evidence type="ECO:0000256" key="1">
    <source>
        <dbReference type="SAM" id="MobiDB-lite"/>
    </source>
</evidence>
<evidence type="ECO:0000313" key="2">
    <source>
        <dbReference type="EMBL" id="PYI24093.1"/>
    </source>
</evidence>
<keyword evidence="3" id="KW-1185">Reference proteome</keyword>
<dbReference type="AlphaFoldDB" id="A0A2V5HR63"/>
<gene>
    <name evidence="2" type="ORF">BO99DRAFT_428358</name>
</gene>
<protein>
    <submittedName>
        <fullName evidence="2">Uncharacterized protein</fullName>
    </submittedName>
</protein>
<reference evidence="2 3" key="1">
    <citation type="submission" date="2018-02" db="EMBL/GenBank/DDBJ databases">
        <title>The genomes of Aspergillus section Nigri reveals drivers in fungal speciation.</title>
        <authorList>
            <consortium name="DOE Joint Genome Institute"/>
            <person name="Vesth T.C."/>
            <person name="Nybo J."/>
            <person name="Theobald S."/>
            <person name="Brandl J."/>
            <person name="Frisvad J.C."/>
            <person name="Nielsen K.F."/>
            <person name="Lyhne E.K."/>
            <person name="Kogle M.E."/>
            <person name="Kuo A."/>
            <person name="Riley R."/>
            <person name="Clum A."/>
            <person name="Nolan M."/>
            <person name="Lipzen A."/>
            <person name="Salamov A."/>
            <person name="Henrissat B."/>
            <person name="Wiebenga A."/>
            <person name="De vries R.P."/>
            <person name="Grigoriev I.V."/>
            <person name="Mortensen U.H."/>
            <person name="Andersen M.R."/>
            <person name="Baker S.E."/>
        </authorList>
    </citation>
    <scope>NUCLEOTIDE SEQUENCE [LARGE SCALE GENOMIC DNA]</scope>
    <source>
        <strain evidence="2 3">CBS 115571</strain>
    </source>
</reference>
<dbReference type="Proteomes" id="UP000249829">
    <property type="component" value="Unassembled WGS sequence"/>
</dbReference>